<evidence type="ECO:0000259" key="1">
    <source>
        <dbReference type="Pfam" id="PF00144"/>
    </source>
</evidence>
<name>A0A4R4TM49_9ACTN</name>
<dbReference type="Gene3D" id="3.40.710.10">
    <property type="entry name" value="DD-peptidase/beta-lactamase superfamily"/>
    <property type="match status" value="1"/>
</dbReference>
<dbReference type="GO" id="GO:0016787">
    <property type="term" value="F:hydrolase activity"/>
    <property type="evidence" value="ECO:0007669"/>
    <property type="project" value="UniProtKB-KW"/>
</dbReference>
<dbReference type="EMBL" id="SMKI01000078">
    <property type="protein sequence ID" value="TDC76382.1"/>
    <property type="molecule type" value="Genomic_DNA"/>
</dbReference>
<organism evidence="2 3">
    <name type="scientific">Streptomyces hainanensis</name>
    <dbReference type="NCBI Taxonomy" id="402648"/>
    <lineage>
        <taxon>Bacteria</taxon>
        <taxon>Bacillati</taxon>
        <taxon>Actinomycetota</taxon>
        <taxon>Actinomycetes</taxon>
        <taxon>Kitasatosporales</taxon>
        <taxon>Streptomycetaceae</taxon>
        <taxon>Streptomyces</taxon>
    </lineage>
</organism>
<evidence type="ECO:0000313" key="2">
    <source>
        <dbReference type="EMBL" id="TDC76382.1"/>
    </source>
</evidence>
<dbReference type="Pfam" id="PF00144">
    <property type="entry name" value="Beta-lactamase"/>
    <property type="match status" value="1"/>
</dbReference>
<accession>A0A4R4TM49</accession>
<dbReference type="InterPro" id="IPR001466">
    <property type="entry name" value="Beta-lactam-related"/>
</dbReference>
<proteinExistence type="predicted"/>
<keyword evidence="3" id="KW-1185">Reference proteome</keyword>
<dbReference type="OrthoDB" id="3171327at2"/>
<sequence length="356" mass="38171">MSDPATTAGLLSRHIGALVADRHAPAAVGAAIRGADQSVAVAGDRLWPRRARRHRDRHPVDPDTLFALGSLTKTFTTLLLAELVARGEVAYDDPIERFLPPGAAPRPGPGAPRTLVDLATHSAGLPRLPGNLYLRGLRQWRTDPYAGYRPVDLYRATARLSRNPRRATVRYSTFGVGLLGQLLANAAGTGYAELLADRVLRPLGMRDTLVPDEPTLAEVAAHGHRRGRPVPHWGFDALAPAGALYSSAADMLRYLRAQISPATVAATALSSAVVDSHWPRRAHRSGPDGIGLGWDIRVVDGRTLLWHTGGTGGFTAFIGFSPDAEAGVAVLANTRPTHRHPVLRAGRRLFRALALP</sequence>
<dbReference type="InterPro" id="IPR012338">
    <property type="entry name" value="Beta-lactam/transpept-like"/>
</dbReference>
<dbReference type="Proteomes" id="UP000295345">
    <property type="component" value="Unassembled WGS sequence"/>
</dbReference>
<protein>
    <submittedName>
        <fullName evidence="2">Class A beta-lactamase-related serine hydrolase</fullName>
    </submittedName>
</protein>
<feature type="domain" description="Beta-lactamase-related" evidence="1">
    <location>
        <begin position="12"/>
        <end position="345"/>
    </location>
</feature>
<comment type="caution">
    <text evidence="2">The sequence shown here is derived from an EMBL/GenBank/DDBJ whole genome shotgun (WGS) entry which is preliminary data.</text>
</comment>
<dbReference type="SUPFAM" id="SSF56601">
    <property type="entry name" value="beta-lactamase/transpeptidase-like"/>
    <property type="match status" value="1"/>
</dbReference>
<keyword evidence="2" id="KW-0378">Hydrolase</keyword>
<dbReference type="AlphaFoldDB" id="A0A4R4TM49"/>
<reference evidence="2 3" key="1">
    <citation type="submission" date="2019-03" db="EMBL/GenBank/DDBJ databases">
        <title>Draft genome sequences of novel Actinobacteria.</title>
        <authorList>
            <person name="Sahin N."/>
            <person name="Ay H."/>
            <person name="Saygin H."/>
        </authorList>
    </citation>
    <scope>NUCLEOTIDE SEQUENCE [LARGE SCALE GENOMIC DNA]</scope>
    <source>
        <strain evidence="2 3">DSM 41900</strain>
    </source>
</reference>
<gene>
    <name evidence="2" type="ORF">E1283_09980</name>
</gene>
<dbReference type="PANTHER" id="PTHR46825">
    <property type="entry name" value="D-ALANYL-D-ALANINE-CARBOXYPEPTIDASE/ENDOPEPTIDASE AMPH"/>
    <property type="match status" value="1"/>
</dbReference>
<evidence type="ECO:0000313" key="3">
    <source>
        <dbReference type="Proteomes" id="UP000295345"/>
    </source>
</evidence>
<dbReference type="PANTHER" id="PTHR46825:SF8">
    <property type="entry name" value="BETA-LACTAMASE-RELATED"/>
    <property type="match status" value="1"/>
</dbReference>
<dbReference type="RefSeq" id="WP_132817584.1">
    <property type="nucleotide sequence ID" value="NZ_SMKI01000078.1"/>
</dbReference>
<dbReference type="InterPro" id="IPR050491">
    <property type="entry name" value="AmpC-like"/>
</dbReference>